<evidence type="ECO:0000313" key="3">
    <source>
        <dbReference type="Proteomes" id="UP000245370"/>
    </source>
</evidence>
<protein>
    <submittedName>
        <fullName evidence="2">Cupin</fullName>
    </submittedName>
</protein>
<dbReference type="OrthoDB" id="997205at2"/>
<feature type="domain" description="Cupin type-2" evidence="1">
    <location>
        <begin position="34"/>
        <end position="96"/>
    </location>
</feature>
<dbReference type="InterPro" id="IPR013096">
    <property type="entry name" value="Cupin_2"/>
</dbReference>
<evidence type="ECO:0000313" key="2">
    <source>
        <dbReference type="EMBL" id="PWH81592.1"/>
    </source>
</evidence>
<dbReference type="EMBL" id="QFRJ01000016">
    <property type="protein sequence ID" value="PWH81592.1"/>
    <property type="molecule type" value="Genomic_DNA"/>
</dbReference>
<dbReference type="CDD" id="cd02230">
    <property type="entry name" value="cupin_HP0902-like"/>
    <property type="match status" value="1"/>
</dbReference>
<organism evidence="2 3">
    <name type="scientific">Brumimicrobium oceani</name>
    <dbReference type="NCBI Taxonomy" id="2100725"/>
    <lineage>
        <taxon>Bacteria</taxon>
        <taxon>Pseudomonadati</taxon>
        <taxon>Bacteroidota</taxon>
        <taxon>Flavobacteriia</taxon>
        <taxon>Flavobacteriales</taxon>
        <taxon>Crocinitomicaceae</taxon>
        <taxon>Brumimicrobium</taxon>
    </lineage>
</organism>
<comment type="caution">
    <text evidence="2">The sequence shown here is derived from an EMBL/GenBank/DDBJ whole genome shotgun (WGS) entry which is preliminary data.</text>
</comment>
<dbReference type="Gene3D" id="2.60.120.10">
    <property type="entry name" value="Jelly Rolls"/>
    <property type="match status" value="1"/>
</dbReference>
<dbReference type="InterPro" id="IPR014710">
    <property type="entry name" value="RmlC-like_jellyroll"/>
</dbReference>
<evidence type="ECO:0000259" key="1">
    <source>
        <dbReference type="Pfam" id="PF07883"/>
    </source>
</evidence>
<reference evidence="2 3" key="1">
    <citation type="submission" date="2018-05" db="EMBL/GenBank/DDBJ databases">
        <title>Brumimicrobium oceani sp. nov., isolated from coastal sediment.</title>
        <authorList>
            <person name="Kou Y."/>
        </authorList>
    </citation>
    <scope>NUCLEOTIDE SEQUENCE [LARGE SCALE GENOMIC DNA]</scope>
    <source>
        <strain evidence="2 3">C305</strain>
    </source>
</reference>
<dbReference type="RefSeq" id="WP_109360600.1">
    <property type="nucleotide sequence ID" value="NZ_QFRJ01000016.1"/>
</dbReference>
<dbReference type="SUPFAM" id="SSF51182">
    <property type="entry name" value="RmlC-like cupins"/>
    <property type="match status" value="1"/>
</dbReference>
<dbReference type="Proteomes" id="UP000245370">
    <property type="component" value="Unassembled WGS sequence"/>
</dbReference>
<name>A0A2U2X1D5_9FLAO</name>
<sequence length="115" mass="12919">MESNSFLNDLSFTEDKVRISVILESSFSKEIRIAFKKGQVMKEHKTPFPIVVHLLEGAIEFGVEGDKHQLKKGDILTLEGNVPHDLLAKEESVVRLTLSKLDTADRVKEVAENSK</sequence>
<dbReference type="Pfam" id="PF07883">
    <property type="entry name" value="Cupin_2"/>
    <property type="match status" value="1"/>
</dbReference>
<keyword evidence="3" id="KW-1185">Reference proteome</keyword>
<accession>A0A2U2X1D5</accession>
<dbReference type="InterPro" id="IPR011051">
    <property type="entry name" value="RmlC_Cupin_sf"/>
</dbReference>
<dbReference type="AlphaFoldDB" id="A0A2U2X1D5"/>
<reference evidence="2 3" key="2">
    <citation type="submission" date="2018-05" db="EMBL/GenBank/DDBJ databases">
        <authorList>
            <person name="Lanie J.A."/>
            <person name="Ng W.-L."/>
            <person name="Kazmierczak K.M."/>
            <person name="Andrzejewski T.M."/>
            <person name="Davidsen T.M."/>
            <person name="Wayne K.J."/>
            <person name="Tettelin H."/>
            <person name="Glass J.I."/>
            <person name="Rusch D."/>
            <person name="Podicherti R."/>
            <person name="Tsui H.-C.T."/>
            <person name="Winkler M.E."/>
        </authorList>
    </citation>
    <scope>NUCLEOTIDE SEQUENCE [LARGE SCALE GENOMIC DNA]</scope>
    <source>
        <strain evidence="2 3">C305</strain>
    </source>
</reference>
<dbReference type="PANTHER" id="PTHR37694:SF1">
    <property type="entry name" value="SLR8022 PROTEIN"/>
    <property type="match status" value="1"/>
</dbReference>
<dbReference type="PANTHER" id="PTHR37694">
    <property type="entry name" value="SLR8022 PROTEIN"/>
    <property type="match status" value="1"/>
</dbReference>
<proteinExistence type="predicted"/>
<gene>
    <name evidence="2" type="ORF">DIT68_14810</name>
</gene>